<comment type="subcellular location">
    <subcellularLocation>
        <location evidence="1">Membrane</location>
        <topology evidence="1">Lipid-anchor</topology>
    </subcellularLocation>
</comment>
<evidence type="ECO:0000256" key="4">
    <source>
        <dbReference type="ARBA" id="ARBA00022729"/>
    </source>
</evidence>
<dbReference type="InterPro" id="IPR008844">
    <property type="entry name" value="Spore_GerAC-like"/>
</dbReference>
<dbReference type="InterPro" id="IPR038501">
    <property type="entry name" value="Spore_GerAC_C_sf"/>
</dbReference>
<dbReference type="NCBIfam" id="TIGR02887">
    <property type="entry name" value="spore_ger_x_C"/>
    <property type="match status" value="1"/>
</dbReference>
<dbReference type="PANTHER" id="PTHR35789">
    <property type="entry name" value="SPORE GERMINATION PROTEIN B3"/>
    <property type="match status" value="1"/>
</dbReference>
<keyword evidence="4" id="KW-0732">Signal</keyword>
<dbReference type="InterPro" id="IPR057336">
    <property type="entry name" value="GerAC_N"/>
</dbReference>
<comment type="similarity">
    <text evidence="2">Belongs to the GerABKC lipoprotein family.</text>
</comment>
<evidence type="ECO:0000313" key="10">
    <source>
        <dbReference type="EMBL" id="MCM2532685.1"/>
    </source>
</evidence>
<evidence type="ECO:0000256" key="7">
    <source>
        <dbReference type="ARBA" id="ARBA00023288"/>
    </source>
</evidence>
<keyword evidence="5" id="KW-0472">Membrane</keyword>
<evidence type="ECO:0000259" key="8">
    <source>
        <dbReference type="Pfam" id="PF05504"/>
    </source>
</evidence>
<accession>A0ABT0W9C9</accession>
<evidence type="ECO:0000259" key="9">
    <source>
        <dbReference type="Pfam" id="PF25198"/>
    </source>
</evidence>
<dbReference type="EMBL" id="JAMQCR010000001">
    <property type="protein sequence ID" value="MCM2532685.1"/>
    <property type="molecule type" value="Genomic_DNA"/>
</dbReference>
<dbReference type="Proteomes" id="UP001523262">
    <property type="component" value="Unassembled WGS sequence"/>
</dbReference>
<sequence>MKSNHKHGRFLLGFLSVFLLFSLTGCWSSHEIDELSLGVGVALDRAKISNKEDKVNEQTEGDSKKDQITATYQLITSQIASSMGKEGGSEQQSYENISETGDSSLQEVRELSLRMDHPFNASQMKVIVIGEKLARTYSLKQLLDLYLRDNDFRPSCLIFISRGRASNTLVSKKAGEVPAFRLFGMVENRYRTTRILPPISLIKLDAKLQSGSSFLLQNLNSGKGKVKFAGGAVIDGKTKKLRGFLNEKEIEGLTWLTGKGKGGLVKSFDGKTGQPIIYEIESMKSHIQPHVDGNKISFNVKIESEGRIAENWVVSEDLFKNDFLKKAEKATEKEVKRLMKNVLNKTQQEYKLDVSGFGNRMRIEYPKEWEKVRKEWDQTFSKVPIRYNVKITIKDYGTSGLNK</sequence>
<dbReference type="PANTHER" id="PTHR35789:SF1">
    <property type="entry name" value="SPORE GERMINATION PROTEIN B3"/>
    <property type="match status" value="1"/>
</dbReference>
<evidence type="ECO:0000256" key="1">
    <source>
        <dbReference type="ARBA" id="ARBA00004635"/>
    </source>
</evidence>
<evidence type="ECO:0000256" key="6">
    <source>
        <dbReference type="ARBA" id="ARBA00023139"/>
    </source>
</evidence>
<comment type="caution">
    <text evidence="10">The sequence shown here is derived from an EMBL/GenBank/DDBJ whole genome shotgun (WGS) entry which is preliminary data.</text>
</comment>
<evidence type="ECO:0000256" key="5">
    <source>
        <dbReference type="ARBA" id="ARBA00023136"/>
    </source>
</evidence>
<dbReference type="Pfam" id="PF25198">
    <property type="entry name" value="Spore_GerAC_N"/>
    <property type="match status" value="1"/>
</dbReference>
<protein>
    <submittedName>
        <fullName evidence="10">Ger(X)C family spore germination protein</fullName>
    </submittedName>
</protein>
<keyword evidence="7" id="KW-0449">Lipoprotein</keyword>
<keyword evidence="3" id="KW-0309">Germination</keyword>
<dbReference type="Pfam" id="PF05504">
    <property type="entry name" value="Spore_GerAC"/>
    <property type="match status" value="1"/>
</dbReference>
<feature type="domain" description="Spore germination protein N-terminal" evidence="9">
    <location>
        <begin position="29"/>
        <end position="215"/>
    </location>
</feature>
<evidence type="ECO:0000256" key="3">
    <source>
        <dbReference type="ARBA" id="ARBA00022544"/>
    </source>
</evidence>
<keyword evidence="11" id="KW-1185">Reference proteome</keyword>
<proteinExistence type="inferred from homology"/>
<gene>
    <name evidence="10" type="ORF">NDK43_10175</name>
</gene>
<organism evidence="10 11">
    <name type="scientific">Neobacillus pocheonensis</name>
    <dbReference type="NCBI Taxonomy" id="363869"/>
    <lineage>
        <taxon>Bacteria</taxon>
        <taxon>Bacillati</taxon>
        <taxon>Bacillota</taxon>
        <taxon>Bacilli</taxon>
        <taxon>Bacillales</taxon>
        <taxon>Bacillaceae</taxon>
        <taxon>Neobacillus</taxon>
    </lineage>
</organism>
<name>A0ABT0W9C9_9BACI</name>
<keyword evidence="6" id="KW-0564">Palmitate</keyword>
<feature type="domain" description="Spore germination GerAC-like C-terminal" evidence="8">
    <location>
        <begin position="230"/>
        <end position="397"/>
    </location>
</feature>
<evidence type="ECO:0000313" key="11">
    <source>
        <dbReference type="Proteomes" id="UP001523262"/>
    </source>
</evidence>
<dbReference type="PROSITE" id="PS51257">
    <property type="entry name" value="PROKAR_LIPOPROTEIN"/>
    <property type="match status" value="1"/>
</dbReference>
<reference evidence="10 11" key="1">
    <citation type="submission" date="2022-06" db="EMBL/GenBank/DDBJ databases">
        <authorList>
            <person name="Jeon C.O."/>
        </authorList>
    </citation>
    <scope>NUCLEOTIDE SEQUENCE [LARGE SCALE GENOMIC DNA]</scope>
    <source>
        <strain evidence="10 11">KCTC 13943</strain>
    </source>
</reference>
<dbReference type="Gene3D" id="3.30.300.210">
    <property type="entry name" value="Nutrient germinant receptor protein C, domain 3"/>
    <property type="match status" value="1"/>
</dbReference>
<dbReference type="InterPro" id="IPR046953">
    <property type="entry name" value="Spore_GerAC-like_C"/>
</dbReference>
<evidence type="ECO:0000256" key="2">
    <source>
        <dbReference type="ARBA" id="ARBA00007886"/>
    </source>
</evidence>